<keyword evidence="4" id="KW-0863">Zinc-finger</keyword>
<evidence type="ECO:0000256" key="1">
    <source>
        <dbReference type="ARBA" id="ARBA00004123"/>
    </source>
</evidence>
<dbReference type="PANTHER" id="PTHR12247">
    <property type="entry name" value="POLYCOMB GROUP PROTEIN"/>
    <property type="match status" value="1"/>
</dbReference>
<dbReference type="SUPFAM" id="SSF103637">
    <property type="entry name" value="CCHHC domain"/>
    <property type="match status" value="1"/>
</dbReference>
<dbReference type="PANTHER" id="PTHR12247:SF131">
    <property type="entry name" value="LD05287P"/>
    <property type="match status" value="1"/>
</dbReference>
<dbReference type="PROSITE" id="PS51079">
    <property type="entry name" value="MBT"/>
    <property type="match status" value="3"/>
</dbReference>
<dbReference type="GO" id="GO:0045892">
    <property type="term" value="P:negative regulation of DNA-templated transcription"/>
    <property type="evidence" value="ECO:0007669"/>
    <property type="project" value="TreeGrafter"/>
</dbReference>
<feature type="compositionally biased region" description="Low complexity" evidence="11">
    <location>
        <begin position="1537"/>
        <end position="1560"/>
    </location>
</feature>
<evidence type="ECO:0000313" key="15">
    <source>
        <dbReference type="Proteomes" id="UP001292094"/>
    </source>
</evidence>
<gene>
    <name evidence="14" type="ORF">Pmani_033710</name>
</gene>
<protein>
    <recommendedName>
        <fullName evidence="13">SAM domain-containing protein</fullName>
    </recommendedName>
</protein>
<evidence type="ECO:0000256" key="8">
    <source>
        <dbReference type="ARBA" id="ARBA00023163"/>
    </source>
</evidence>
<dbReference type="GO" id="GO:0008270">
    <property type="term" value="F:zinc ion binding"/>
    <property type="evidence" value="ECO:0007669"/>
    <property type="project" value="UniProtKB-KW"/>
</dbReference>
<dbReference type="Gene3D" id="4.10.320.30">
    <property type="match status" value="1"/>
</dbReference>
<feature type="domain" description="SAM" evidence="13">
    <location>
        <begin position="1610"/>
        <end position="1674"/>
    </location>
</feature>
<reference evidence="14" key="1">
    <citation type="submission" date="2023-11" db="EMBL/GenBank/DDBJ databases">
        <title>Genome assemblies of two species of porcelain crab, Petrolisthes cinctipes and Petrolisthes manimaculis (Anomura: Porcellanidae).</title>
        <authorList>
            <person name="Angst P."/>
        </authorList>
    </citation>
    <scope>NUCLEOTIDE SEQUENCE</scope>
    <source>
        <strain evidence="14">PB745_02</strain>
        <tissue evidence="14">Gill</tissue>
    </source>
</reference>
<accession>A0AAE1NQH9</accession>
<keyword evidence="2" id="KW-0479">Metal-binding</keyword>
<dbReference type="InterPro" id="IPR050548">
    <property type="entry name" value="PcG_chromatin_remod_factors"/>
</dbReference>
<dbReference type="SUPFAM" id="SSF47769">
    <property type="entry name" value="SAM/Pointed domain"/>
    <property type="match status" value="1"/>
</dbReference>
<feature type="repeat" description="MBT" evidence="10">
    <location>
        <begin position="1048"/>
        <end position="1151"/>
    </location>
</feature>
<dbReference type="PROSITE" id="PS50105">
    <property type="entry name" value="SAM_DOMAIN"/>
    <property type="match status" value="1"/>
</dbReference>
<dbReference type="InterPro" id="IPR004092">
    <property type="entry name" value="Mbt"/>
</dbReference>
<dbReference type="InterPro" id="IPR036060">
    <property type="entry name" value="Znf_C2H2C_sf"/>
</dbReference>
<keyword evidence="8" id="KW-0804">Transcription</keyword>
<keyword evidence="7" id="KW-0805">Transcription regulation</keyword>
<dbReference type="CDD" id="cd20101">
    <property type="entry name" value="MBT_L3MBTL1-like_rpt1"/>
    <property type="match status" value="1"/>
</dbReference>
<feature type="chain" id="PRO_5041930280" description="SAM domain-containing protein" evidence="12">
    <location>
        <begin position="20"/>
        <end position="1675"/>
    </location>
</feature>
<feature type="compositionally biased region" description="Basic and acidic residues" evidence="11">
    <location>
        <begin position="907"/>
        <end position="916"/>
    </location>
</feature>
<feature type="region of interest" description="Disordered" evidence="11">
    <location>
        <begin position="1433"/>
        <end position="1462"/>
    </location>
</feature>
<evidence type="ECO:0000256" key="11">
    <source>
        <dbReference type="SAM" id="MobiDB-lite"/>
    </source>
</evidence>
<feature type="compositionally biased region" description="Polar residues" evidence="11">
    <location>
        <begin position="919"/>
        <end position="931"/>
    </location>
</feature>
<feature type="region of interest" description="Disordered" evidence="11">
    <location>
        <begin position="798"/>
        <end position="838"/>
    </location>
</feature>
<feature type="region of interest" description="Disordered" evidence="11">
    <location>
        <begin position="890"/>
        <end position="937"/>
    </location>
</feature>
<feature type="compositionally biased region" description="Low complexity" evidence="11">
    <location>
        <begin position="1518"/>
        <end position="1528"/>
    </location>
</feature>
<dbReference type="Pfam" id="PF11938">
    <property type="entry name" value="DUF3456"/>
    <property type="match status" value="1"/>
</dbReference>
<dbReference type="PROSITE" id="PS51802">
    <property type="entry name" value="ZF_CCHHC"/>
    <property type="match status" value="1"/>
</dbReference>
<dbReference type="Pfam" id="PF01530">
    <property type="entry name" value="zf-C2HC"/>
    <property type="match status" value="1"/>
</dbReference>
<keyword evidence="3" id="KW-0677">Repeat</keyword>
<evidence type="ECO:0000256" key="9">
    <source>
        <dbReference type="ARBA" id="ARBA00023242"/>
    </source>
</evidence>
<feature type="region of interest" description="Disordered" evidence="11">
    <location>
        <begin position="983"/>
        <end position="1040"/>
    </location>
</feature>
<keyword evidence="6" id="KW-0156">Chromatin regulator</keyword>
<dbReference type="Gene3D" id="1.10.150.50">
    <property type="entry name" value="Transcription Factor, Ets-1"/>
    <property type="match status" value="1"/>
</dbReference>
<feature type="signal peptide" evidence="12">
    <location>
        <begin position="1"/>
        <end position="19"/>
    </location>
</feature>
<evidence type="ECO:0000256" key="4">
    <source>
        <dbReference type="ARBA" id="ARBA00022771"/>
    </source>
</evidence>
<dbReference type="SUPFAM" id="SSF63748">
    <property type="entry name" value="Tudor/PWWP/MBT"/>
    <property type="match status" value="3"/>
</dbReference>
<evidence type="ECO:0000256" key="12">
    <source>
        <dbReference type="SAM" id="SignalP"/>
    </source>
</evidence>
<keyword evidence="12" id="KW-0732">Signal</keyword>
<feature type="region of interest" description="Disordered" evidence="11">
    <location>
        <begin position="1468"/>
        <end position="1487"/>
    </location>
</feature>
<evidence type="ECO:0000259" key="13">
    <source>
        <dbReference type="PROSITE" id="PS50105"/>
    </source>
</evidence>
<dbReference type="EMBL" id="JAWZYT010004508">
    <property type="protein sequence ID" value="KAK4293609.1"/>
    <property type="molecule type" value="Genomic_DNA"/>
</dbReference>
<name>A0AAE1NQH9_9EUCA</name>
<dbReference type="Gene3D" id="2.30.30.140">
    <property type="match status" value="3"/>
</dbReference>
<evidence type="ECO:0000313" key="14">
    <source>
        <dbReference type="EMBL" id="KAK4293609.1"/>
    </source>
</evidence>
<dbReference type="CDD" id="cd20102">
    <property type="entry name" value="MBT_L3MBTL1-like_rpt2"/>
    <property type="match status" value="1"/>
</dbReference>
<evidence type="ECO:0000256" key="3">
    <source>
        <dbReference type="ARBA" id="ARBA00022737"/>
    </source>
</evidence>
<proteinExistence type="predicted"/>
<comment type="caution">
    <text evidence="14">The sequence shown here is derived from an EMBL/GenBank/DDBJ whole genome shotgun (WGS) entry which is preliminary data.</text>
</comment>
<sequence>MDVKVYILVVLALLQPGHCKKNIEEEEYGVKYATNCEVCKLVAKEVGERLQARDSSGVIETGYNMDSKKKLTKYNKSELRLVETLEEVCGGMLDYRIHKERLDSTRWAKKMSQTFETLHGLVNKGVKVELGIPMELWDEPSAEVAHLKTQCERFIEDYEDEISSWYYGAQVPSLQEDVCRKVLKDDICLTEPYGENVDSKDHSGSDESGKSKVSVKIYVPPEAVMGAYEQKVALEREDLDCNVISTMADQPLPEKTVNKLDGKGKEPQKFLYLQLQQDRTGDGTGRVATLMSGTSAPHFIPLTAKLNSISVLGSGSRAARTQGGAVVTMASSRGVAVGGVTSPRCGPGGLTMTSPRTTTTTTAITTVPPKPSPTAAIVRKPHGSVVVSSAGVVRPVHSPSATTITVLGSGSSGSGANVPGGGVGVSSGLTVTPSVTTTPILRPAVSPQGSQPHSPVILHTSKVPAVSSATSGGKTLSPRLVPMPITQVRTGVASKAVLSYSSLLQAGAGSSGGSSGGSVSGNTSSKKDSHHSASHQPPLLLQAASPTAVKSAAALAKAGGATISIITGKGSKQVATGTGPNGGPVNMLSVNLAQANKSNMINFKISNGQIQTDNIPPVDVLRETRPLLPGLKQEERKDLGGPPVVVAGTALAHAVGSGSVTVSVTGSPTTALGASEPMMASVGSSTPVPHSETVTSSVVNINPLSNLKDVTVIAKRRGKEDILQRAVNTLGGALEEEKHNGNEDIGFMEDLQSVEKFEPDTEAEENMNRQVGAGDNNIVLGKKDGMRAGHCKSHIVANSHKKDSQREAQENMEIDGVEDDPSKCSSNFKDPSPITKSEEDVKPEMVKFSDLLKWEDGVGKLDGSGLKFKMNEFNAVEIVEDRDLEELKIQHSKRTEGSTRHHSRKPNYREFVKDEDIFSDNSQDSESQGNKSSRESDDICCCKNCGCYGLSSEFFRDSSFCSMACGDEHDAREIEWGKERLKQEKERQRRKRLKQSEKADEDQGAEGHQSDREEGASDDDSGTSNKDGGADSLQNKFQHPWQDGRNNFSWVKYLEHCGRAKGLAKAAPLKIWPEPFPFGRNLFKPGMKLEAIDPTHQSLICVMTVSEVLGYRMRLHFDGYSDQYDFWTYADSADIFPAGWCEKNGRQLEPPVGVIGFSWKAYLEHCKSQTAPRQAFIHKGSSTIIPPINFRVGMKLEAEDRKNMWVCVATVADVLDNRVLIHFDGWDKVYDIWNEVSSPYIHPVGWCAENGIVLHPPNNYPNPESFNWHEYLQQTNSMAVPARAFKTRPPREFKKNMKVEVVDKRNPALIRVATISDVHDYQVKVNFDGWSDDYDYWLDDDSQDIHPPSWCSKTGHPLQLPLTPEQQAEDVDSGMGCGTPGCKGVGHVKGPIYTTHHTAYGCPYSIQNINKDLESIIPDRLHFSTEKKKNKLPTKVKLDLRPNNGSKEGSEQEAEEKDCQKKRVRKRRKFFDELTPPEPIRLHKIPKLSSEEIRTGVSASPGSQVTSSSSGIPTVIISSTSLTPSTPTQAVISQVGQQQQLPPQQAGLPLPPNALAQQPADPGVDMMVHQSVFNPGYNPNPASPMPHSWERHRHLTASLGDAKKSDVEGWNPDQVRELVARIPGCETVAPVFVEQQIDGEALLMMTQNDLVSLLHIKLGPALKIMAVILCLRNSA</sequence>
<feature type="compositionally biased region" description="Polar residues" evidence="11">
    <location>
        <begin position="1022"/>
        <end position="1037"/>
    </location>
</feature>
<feature type="compositionally biased region" description="Basic and acidic residues" evidence="11">
    <location>
        <begin position="890"/>
        <end position="899"/>
    </location>
</feature>
<dbReference type="InterPro" id="IPR013761">
    <property type="entry name" value="SAM/pointed_sf"/>
</dbReference>
<dbReference type="GO" id="GO:0006325">
    <property type="term" value="P:chromatin organization"/>
    <property type="evidence" value="ECO:0007669"/>
    <property type="project" value="UniProtKB-KW"/>
</dbReference>
<dbReference type="InterPro" id="IPR001660">
    <property type="entry name" value="SAM"/>
</dbReference>
<evidence type="ECO:0000256" key="6">
    <source>
        <dbReference type="ARBA" id="ARBA00022853"/>
    </source>
</evidence>
<feature type="compositionally biased region" description="Gly residues" evidence="11">
    <location>
        <begin position="509"/>
        <end position="519"/>
    </location>
</feature>
<keyword evidence="5" id="KW-0862">Zinc</keyword>
<feature type="compositionally biased region" description="Acidic residues" evidence="11">
    <location>
        <begin position="810"/>
        <end position="819"/>
    </location>
</feature>
<feature type="repeat" description="MBT" evidence="10">
    <location>
        <begin position="1266"/>
        <end position="1361"/>
    </location>
</feature>
<feature type="repeat" description="MBT" evidence="10">
    <location>
        <begin position="1157"/>
        <end position="1257"/>
    </location>
</feature>
<evidence type="ECO:0000256" key="10">
    <source>
        <dbReference type="PROSITE-ProRule" id="PRU00459"/>
    </source>
</evidence>
<keyword evidence="9" id="KW-0539">Nucleus</keyword>
<feature type="region of interest" description="Disordered" evidence="11">
    <location>
        <begin position="507"/>
        <end position="536"/>
    </location>
</feature>
<dbReference type="SMART" id="SM00561">
    <property type="entry name" value="MBT"/>
    <property type="match status" value="3"/>
</dbReference>
<dbReference type="Pfam" id="PF00536">
    <property type="entry name" value="SAM_1"/>
    <property type="match status" value="1"/>
</dbReference>
<dbReference type="GO" id="GO:0005634">
    <property type="term" value="C:nucleus"/>
    <property type="evidence" value="ECO:0007669"/>
    <property type="project" value="UniProtKB-SubCell"/>
</dbReference>
<dbReference type="SMART" id="SM00454">
    <property type="entry name" value="SAM"/>
    <property type="match status" value="1"/>
</dbReference>
<dbReference type="GO" id="GO:0042393">
    <property type="term" value="F:histone binding"/>
    <property type="evidence" value="ECO:0007669"/>
    <property type="project" value="TreeGrafter"/>
</dbReference>
<evidence type="ECO:0000256" key="7">
    <source>
        <dbReference type="ARBA" id="ARBA00023015"/>
    </source>
</evidence>
<dbReference type="Pfam" id="PF02820">
    <property type="entry name" value="MBT"/>
    <property type="match status" value="3"/>
</dbReference>
<dbReference type="GO" id="GO:0003682">
    <property type="term" value="F:chromatin binding"/>
    <property type="evidence" value="ECO:0007669"/>
    <property type="project" value="TreeGrafter"/>
</dbReference>
<keyword evidence="15" id="KW-1185">Reference proteome</keyword>
<evidence type="ECO:0000256" key="2">
    <source>
        <dbReference type="ARBA" id="ARBA00022723"/>
    </source>
</evidence>
<comment type="subcellular location">
    <subcellularLocation>
        <location evidence="1">Nucleus</location>
    </subcellularLocation>
</comment>
<dbReference type="InterPro" id="IPR021852">
    <property type="entry name" value="DUF3456"/>
</dbReference>
<feature type="region of interest" description="Disordered" evidence="11">
    <location>
        <begin position="1518"/>
        <end position="1561"/>
    </location>
</feature>
<organism evidence="14 15">
    <name type="scientific">Petrolisthes manimaculis</name>
    <dbReference type="NCBI Taxonomy" id="1843537"/>
    <lineage>
        <taxon>Eukaryota</taxon>
        <taxon>Metazoa</taxon>
        <taxon>Ecdysozoa</taxon>
        <taxon>Arthropoda</taxon>
        <taxon>Crustacea</taxon>
        <taxon>Multicrustacea</taxon>
        <taxon>Malacostraca</taxon>
        <taxon>Eumalacostraca</taxon>
        <taxon>Eucarida</taxon>
        <taxon>Decapoda</taxon>
        <taxon>Pleocyemata</taxon>
        <taxon>Anomura</taxon>
        <taxon>Galatheoidea</taxon>
        <taxon>Porcellanidae</taxon>
        <taxon>Petrolisthes</taxon>
    </lineage>
</organism>
<feature type="compositionally biased region" description="Basic and acidic residues" evidence="11">
    <location>
        <begin position="800"/>
        <end position="809"/>
    </location>
</feature>
<dbReference type="Proteomes" id="UP001292094">
    <property type="component" value="Unassembled WGS sequence"/>
</dbReference>
<evidence type="ECO:0000256" key="5">
    <source>
        <dbReference type="ARBA" id="ARBA00022833"/>
    </source>
</evidence>
<dbReference type="InterPro" id="IPR002515">
    <property type="entry name" value="Znf_C2H2C"/>
</dbReference>